<evidence type="ECO:0000313" key="2">
    <source>
        <dbReference type="Proteomes" id="UP000197019"/>
    </source>
</evidence>
<evidence type="ECO:0008006" key="3">
    <source>
        <dbReference type="Google" id="ProtNLM"/>
    </source>
</evidence>
<dbReference type="RefSeq" id="WP_088621211.1">
    <property type="nucleotide sequence ID" value="NZ_CP022129.1"/>
</dbReference>
<dbReference type="OrthoDB" id="5570236at2"/>
<name>A0A1Z4C464_9GAMM</name>
<proteinExistence type="predicted"/>
<sequence>MTTSSLGRLQDIFLYRISYSPNELFGDITPLKAKDITLEFLATKFAKNNLFLIRVKSNLYGDVSTSFNLFCTEASYSAQSLSGEKHKVGSATVDSVSSSEPTELRLTTLDTKDGFIKQWFNDHCVKATNPDGTVGVPADYAITISVIHSAVVDDTAPFGYADEGLFRPATIETSLSRRENSLEEITMTFTQLDSYRGI</sequence>
<dbReference type="AlphaFoldDB" id="A0A1Z4C464"/>
<dbReference type="KEGG" id="mpsy:CEK71_20995"/>
<keyword evidence="2" id="KW-1185">Reference proteome</keyword>
<dbReference type="Proteomes" id="UP000197019">
    <property type="component" value="Chromosome"/>
</dbReference>
<protein>
    <recommendedName>
        <fullName evidence="3">Phage tail protein</fullName>
    </recommendedName>
</protein>
<organism evidence="1 2">
    <name type="scientific">Methylovulum psychrotolerans</name>
    <dbReference type="NCBI Taxonomy" id="1704499"/>
    <lineage>
        <taxon>Bacteria</taxon>
        <taxon>Pseudomonadati</taxon>
        <taxon>Pseudomonadota</taxon>
        <taxon>Gammaproteobacteria</taxon>
        <taxon>Methylococcales</taxon>
        <taxon>Methylococcaceae</taxon>
        <taxon>Methylovulum</taxon>
    </lineage>
</organism>
<reference evidence="1 2" key="1">
    <citation type="submission" date="2017-06" db="EMBL/GenBank/DDBJ databases">
        <title>Genome Sequencing of the methanotroph Methylovulum psychrotolerants str. HV10-M2 isolated from a high-altitude environment.</title>
        <authorList>
            <person name="Mateos-Rivera A."/>
        </authorList>
    </citation>
    <scope>NUCLEOTIDE SEQUENCE [LARGE SCALE GENOMIC DNA]</scope>
    <source>
        <strain evidence="1 2">HV10_M2</strain>
    </source>
</reference>
<evidence type="ECO:0000313" key="1">
    <source>
        <dbReference type="EMBL" id="ASF48341.1"/>
    </source>
</evidence>
<dbReference type="EMBL" id="CP022129">
    <property type="protein sequence ID" value="ASF48341.1"/>
    <property type="molecule type" value="Genomic_DNA"/>
</dbReference>
<gene>
    <name evidence="1" type="ORF">CEK71_20995</name>
</gene>
<accession>A0A1Z4C464</accession>